<evidence type="ECO:0000256" key="1">
    <source>
        <dbReference type="ARBA" id="ARBA00022614"/>
    </source>
</evidence>
<dbReference type="InterPro" id="IPR013210">
    <property type="entry name" value="LRR_N_plant-typ"/>
</dbReference>
<dbReference type="AlphaFoldDB" id="A0AAV2GJN2"/>
<dbReference type="SUPFAM" id="SSF52058">
    <property type="entry name" value="L domain-like"/>
    <property type="match status" value="1"/>
</dbReference>
<keyword evidence="1" id="KW-0433">Leucine-rich repeat</keyword>
<accession>A0AAV2GJN2</accession>
<dbReference type="EMBL" id="OZ034822">
    <property type="protein sequence ID" value="CAL1410487.1"/>
    <property type="molecule type" value="Genomic_DNA"/>
</dbReference>
<keyword evidence="6" id="KW-1185">Reference proteome</keyword>
<feature type="signal peptide" evidence="3">
    <location>
        <begin position="1"/>
        <end position="30"/>
    </location>
</feature>
<feature type="domain" description="Leucine-rich repeat-containing N-terminal plant-type" evidence="4">
    <location>
        <begin position="31"/>
        <end position="67"/>
    </location>
</feature>
<evidence type="ECO:0000256" key="2">
    <source>
        <dbReference type="ARBA" id="ARBA00022737"/>
    </source>
</evidence>
<sequence>MQTKKKPHHFSLLPLLLSFLSLHAAAVAVAKDGRSLISFKAALPNPPPLLSNWLPNKDPCSFNGVKCQGLAANRVSAVDLSFSPLSANFHTVAKFLLSIDSLESLTLQSANVSRSIAFPPGSKCSSVLTNLDLSTNSLSGPVSDVSGLAACPGLKSLNLSGNALDFSLKEKWNGGLKIVAGLESLDLSWNDMFDEFSRRGRCRRWISGALFFINGL</sequence>
<proteinExistence type="predicted"/>
<dbReference type="Proteomes" id="UP001497516">
    <property type="component" value="Chromosome 9"/>
</dbReference>
<dbReference type="InterPro" id="IPR032675">
    <property type="entry name" value="LRR_dom_sf"/>
</dbReference>
<protein>
    <recommendedName>
        <fullName evidence="4">Leucine-rich repeat-containing N-terminal plant-type domain-containing protein</fullName>
    </recommendedName>
</protein>
<dbReference type="Gene3D" id="3.80.10.10">
    <property type="entry name" value="Ribonuclease Inhibitor"/>
    <property type="match status" value="1"/>
</dbReference>
<feature type="chain" id="PRO_5043472177" description="Leucine-rich repeat-containing N-terminal plant-type domain-containing protein" evidence="3">
    <location>
        <begin position="31"/>
        <end position="216"/>
    </location>
</feature>
<gene>
    <name evidence="5" type="ORF">LTRI10_LOCUS49907</name>
</gene>
<evidence type="ECO:0000259" key="4">
    <source>
        <dbReference type="Pfam" id="PF08263"/>
    </source>
</evidence>
<dbReference type="InterPro" id="IPR046959">
    <property type="entry name" value="PRK1-6/SRF4-like"/>
</dbReference>
<dbReference type="PANTHER" id="PTHR48007">
    <property type="entry name" value="LEUCINE-RICH REPEAT RECEPTOR-LIKE PROTEIN KINASE PXC1"/>
    <property type="match status" value="1"/>
</dbReference>
<evidence type="ECO:0000313" key="5">
    <source>
        <dbReference type="EMBL" id="CAL1410487.1"/>
    </source>
</evidence>
<dbReference type="Pfam" id="PF08263">
    <property type="entry name" value="LRRNT_2"/>
    <property type="match status" value="1"/>
</dbReference>
<organism evidence="5 6">
    <name type="scientific">Linum trigynum</name>
    <dbReference type="NCBI Taxonomy" id="586398"/>
    <lineage>
        <taxon>Eukaryota</taxon>
        <taxon>Viridiplantae</taxon>
        <taxon>Streptophyta</taxon>
        <taxon>Embryophyta</taxon>
        <taxon>Tracheophyta</taxon>
        <taxon>Spermatophyta</taxon>
        <taxon>Magnoliopsida</taxon>
        <taxon>eudicotyledons</taxon>
        <taxon>Gunneridae</taxon>
        <taxon>Pentapetalae</taxon>
        <taxon>rosids</taxon>
        <taxon>fabids</taxon>
        <taxon>Malpighiales</taxon>
        <taxon>Linaceae</taxon>
        <taxon>Linum</taxon>
    </lineage>
</organism>
<reference evidence="5 6" key="1">
    <citation type="submission" date="2024-04" db="EMBL/GenBank/DDBJ databases">
        <authorList>
            <person name="Fracassetti M."/>
        </authorList>
    </citation>
    <scope>NUCLEOTIDE SEQUENCE [LARGE SCALE GENOMIC DNA]</scope>
</reference>
<name>A0AAV2GJN2_9ROSI</name>
<dbReference type="PANTHER" id="PTHR48007:SF4">
    <property type="entry name" value="LEUCINE-RICH REPEAT RECEPTOR-LIKE PROTEIN KINASE PXC1"/>
    <property type="match status" value="1"/>
</dbReference>
<evidence type="ECO:0000256" key="3">
    <source>
        <dbReference type="SAM" id="SignalP"/>
    </source>
</evidence>
<keyword evidence="2" id="KW-0677">Repeat</keyword>
<keyword evidence="3" id="KW-0732">Signal</keyword>
<evidence type="ECO:0000313" key="6">
    <source>
        <dbReference type="Proteomes" id="UP001497516"/>
    </source>
</evidence>